<keyword evidence="1" id="KW-0812">Transmembrane</keyword>
<protein>
    <recommendedName>
        <fullName evidence="4">Cytochrome c biogenesis protein/redoxin</fullName>
    </recommendedName>
</protein>
<proteinExistence type="predicted"/>
<reference evidence="2" key="1">
    <citation type="submission" date="2020-10" db="EMBL/GenBank/DDBJ databases">
        <title>Genome Sequence of ESBL Producing Zambian Clinical Strains.</title>
        <authorList>
            <person name="Shawa M."/>
            <person name="Furuta Y."/>
            <person name="Simbotwe M."/>
            <person name="Mulenga E."/>
            <person name="Mubanga M."/>
            <person name="Mulenga G."/>
            <person name="Kaile C."/>
            <person name="Zorigt T."/>
            <person name="Hang'ombe B."/>
            <person name="Higashi H."/>
        </authorList>
    </citation>
    <scope>NUCLEOTIDE SEQUENCE</scope>
    <source>
        <strain evidence="2">Zam_UTH_09</strain>
    </source>
</reference>
<feature type="transmembrane region" description="Helical" evidence="1">
    <location>
        <begin position="37"/>
        <end position="54"/>
    </location>
</feature>
<keyword evidence="1" id="KW-0472">Membrane</keyword>
<evidence type="ECO:0008006" key="4">
    <source>
        <dbReference type="Google" id="ProtNLM"/>
    </source>
</evidence>
<evidence type="ECO:0000256" key="1">
    <source>
        <dbReference type="SAM" id="Phobius"/>
    </source>
</evidence>
<evidence type="ECO:0000313" key="2">
    <source>
        <dbReference type="EMBL" id="GHK51467.1"/>
    </source>
</evidence>
<organism evidence="2 3">
    <name type="scientific">Klebsiella pneumoniae</name>
    <dbReference type="NCBI Taxonomy" id="573"/>
    <lineage>
        <taxon>Bacteria</taxon>
        <taxon>Pseudomonadati</taxon>
        <taxon>Pseudomonadota</taxon>
        <taxon>Gammaproteobacteria</taxon>
        <taxon>Enterobacterales</taxon>
        <taxon>Enterobacteriaceae</taxon>
        <taxon>Klebsiella/Raoultella group</taxon>
        <taxon>Klebsiella</taxon>
        <taxon>Klebsiella pneumoniae complex</taxon>
    </lineage>
</organism>
<name>A0A919HRR8_KLEPN</name>
<sequence>MSILIAFLGGMLTLLSPCTLPVIPLLFASVRGRRGQLAIMLAGMALMFGAVSAGDGRQRLGGESDPRRPRSGAGVLRLVGLSLLSQRVAQRLTSPR</sequence>
<dbReference type="EMBL" id="BNFF01000001">
    <property type="protein sequence ID" value="GHK51467.1"/>
    <property type="molecule type" value="Genomic_DNA"/>
</dbReference>
<dbReference type="Proteomes" id="UP000655094">
    <property type="component" value="Unassembled WGS sequence"/>
</dbReference>
<gene>
    <name evidence="2" type="ORF">KPZU09_12030</name>
</gene>
<evidence type="ECO:0000313" key="3">
    <source>
        <dbReference type="Proteomes" id="UP000655094"/>
    </source>
</evidence>
<accession>A0A919HRR8</accession>
<keyword evidence="1" id="KW-1133">Transmembrane helix</keyword>
<dbReference type="AlphaFoldDB" id="A0A919HRR8"/>
<comment type="caution">
    <text evidence="2">The sequence shown here is derived from an EMBL/GenBank/DDBJ whole genome shotgun (WGS) entry which is preliminary data.</text>
</comment>